<dbReference type="Gene3D" id="1.10.1670.40">
    <property type="match status" value="1"/>
</dbReference>
<keyword evidence="3" id="KW-0234">DNA repair</keyword>
<evidence type="ECO:0000259" key="4">
    <source>
        <dbReference type="SMART" id="SM00478"/>
    </source>
</evidence>
<gene>
    <name evidence="5" type="ORF">METZ01_LOCUS7080</name>
</gene>
<dbReference type="GO" id="GO:0043916">
    <property type="term" value="F:DNA-7-methylguanine glycosylase activity"/>
    <property type="evidence" value="ECO:0007669"/>
    <property type="project" value="TreeGrafter"/>
</dbReference>
<protein>
    <recommendedName>
        <fullName evidence="4">HhH-GPD domain-containing protein</fullName>
    </recommendedName>
</protein>
<sequence>MGNWHEAEVSLRQADSIIAGIIEHTGPCELIKHEGGFAGLASSIIGQQLSNQVAKIIRARFRKLFENELPDPRYLLKLDDSVLRKAGLSFQKIKYLRGLAQWLDSGELDFSALAKMDDEIAIQQLVLVKGIGRWTAEMYLMFSLNRPDLLPLDDAALEAALKRLYDLPEKGWKELAVSIAEKWRPWRTVACWYLYRYHKLVKNGEAPF</sequence>
<proteinExistence type="inferred from homology"/>
<dbReference type="EMBL" id="UINC01000376">
    <property type="protein sequence ID" value="SUZ54226.1"/>
    <property type="molecule type" value="Genomic_DNA"/>
</dbReference>
<dbReference type="GO" id="GO:0006285">
    <property type="term" value="P:base-excision repair, AP site formation"/>
    <property type="evidence" value="ECO:0007669"/>
    <property type="project" value="TreeGrafter"/>
</dbReference>
<keyword evidence="2" id="KW-0227">DNA damage</keyword>
<evidence type="ECO:0000256" key="3">
    <source>
        <dbReference type="ARBA" id="ARBA00023204"/>
    </source>
</evidence>
<dbReference type="InterPro" id="IPR003265">
    <property type="entry name" value="HhH-GPD_domain"/>
</dbReference>
<dbReference type="GO" id="GO:0005737">
    <property type="term" value="C:cytoplasm"/>
    <property type="evidence" value="ECO:0007669"/>
    <property type="project" value="TreeGrafter"/>
</dbReference>
<dbReference type="AlphaFoldDB" id="A0A381NI12"/>
<dbReference type="GO" id="GO:0006307">
    <property type="term" value="P:DNA alkylation repair"/>
    <property type="evidence" value="ECO:0007669"/>
    <property type="project" value="TreeGrafter"/>
</dbReference>
<dbReference type="SUPFAM" id="SSF48150">
    <property type="entry name" value="DNA-glycosylase"/>
    <property type="match status" value="1"/>
</dbReference>
<dbReference type="PANTHER" id="PTHR43003">
    <property type="entry name" value="DNA-3-METHYLADENINE GLYCOSYLASE"/>
    <property type="match status" value="1"/>
</dbReference>
<name>A0A381NI12_9ZZZZ</name>
<dbReference type="InterPro" id="IPR051912">
    <property type="entry name" value="Alkylbase_DNA_Glycosylase/TA"/>
</dbReference>
<evidence type="ECO:0000313" key="5">
    <source>
        <dbReference type="EMBL" id="SUZ54226.1"/>
    </source>
</evidence>
<dbReference type="Gene3D" id="1.10.340.30">
    <property type="entry name" value="Hypothetical protein, domain 2"/>
    <property type="match status" value="1"/>
</dbReference>
<dbReference type="GO" id="GO:0032993">
    <property type="term" value="C:protein-DNA complex"/>
    <property type="evidence" value="ECO:0007669"/>
    <property type="project" value="TreeGrafter"/>
</dbReference>
<accession>A0A381NI12</accession>
<dbReference type="InterPro" id="IPR011257">
    <property type="entry name" value="DNA_glycosylase"/>
</dbReference>
<organism evidence="5">
    <name type="scientific">marine metagenome</name>
    <dbReference type="NCBI Taxonomy" id="408172"/>
    <lineage>
        <taxon>unclassified sequences</taxon>
        <taxon>metagenomes</taxon>
        <taxon>ecological metagenomes</taxon>
    </lineage>
</organism>
<dbReference type="PANTHER" id="PTHR43003:SF5">
    <property type="entry name" value="DNA-3-METHYLADENINE GLYCOSYLASE"/>
    <property type="match status" value="1"/>
</dbReference>
<dbReference type="CDD" id="cd00056">
    <property type="entry name" value="ENDO3c"/>
    <property type="match status" value="1"/>
</dbReference>
<dbReference type="SMART" id="SM00478">
    <property type="entry name" value="ENDO3c"/>
    <property type="match status" value="1"/>
</dbReference>
<evidence type="ECO:0000256" key="1">
    <source>
        <dbReference type="ARBA" id="ARBA00010817"/>
    </source>
</evidence>
<dbReference type="GO" id="GO:0008725">
    <property type="term" value="F:DNA-3-methyladenine glycosylase activity"/>
    <property type="evidence" value="ECO:0007669"/>
    <property type="project" value="TreeGrafter"/>
</dbReference>
<evidence type="ECO:0000256" key="2">
    <source>
        <dbReference type="ARBA" id="ARBA00022763"/>
    </source>
</evidence>
<dbReference type="Pfam" id="PF00730">
    <property type="entry name" value="HhH-GPD"/>
    <property type="match status" value="1"/>
</dbReference>
<dbReference type="GO" id="GO:0032131">
    <property type="term" value="F:alkylated DNA binding"/>
    <property type="evidence" value="ECO:0007669"/>
    <property type="project" value="TreeGrafter"/>
</dbReference>
<dbReference type="FunFam" id="1.10.340.30:FF:000004">
    <property type="entry name" value="DNA-3-methyladenine glycosylase II"/>
    <property type="match status" value="1"/>
</dbReference>
<reference evidence="5" key="1">
    <citation type="submission" date="2018-05" db="EMBL/GenBank/DDBJ databases">
        <authorList>
            <person name="Lanie J.A."/>
            <person name="Ng W.-L."/>
            <person name="Kazmierczak K.M."/>
            <person name="Andrzejewski T.M."/>
            <person name="Davidsen T.M."/>
            <person name="Wayne K.J."/>
            <person name="Tettelin H."/>
            <person name="Glass J.I."/>
            <person name="Rusch D."/>
            <person name="Podicherti R."/>
            <person name="Tsui H.-C.T."/>
            <person name="Winkler M.E."/>
        </authorList>
    </citation>
    <scope>NUCLEOTIDE SEQUENCE</scope>
</reference>
<feature type="domain" description="HhH-GPD" evidence="4">
    <location>
        <begin position="45"/>
        <end position="199"/>
    </location>
</feature>
<comment type="similarity">
    <text evidence="1">Belongs to the alkylbase DNA glycosidase AlkA family.</text>
</comment>